<proteinExistence type="predicted"/>
<gene>
    <name evidence="1" type="primary">draG_2</name>
    <name evidence="1" type="ORF">ENKNEFLB_03894</name>
</gene>
<organism evidence="1 2">
    <name type="scientific">Nocardioides aquaticus</name>
    <dbReference type="NCBI Taxonomy" id="160826"/>
    <lineage>
        <taxon>Bacteria</taxon>
        <taxon>Bacillati</taxon>
        <taxon>Actinomycetota</taxon>
        <taxon>Actinomycetes</taxon>
        <taxon>Propionibacteriales</taxon>
        <taxon>Nocardioidaceae</taxon>
        <taxon>Nocardioides</taxon>
    </lineage>
</organism>
<dbReference type="EC" id="3.2.2.24" evidence="1"/>
<dbReference type="InterPro" id="IPR005502">
    <property type="entry name" value="Ribosyl_crysJ1"/>
</dbReference>
<dbReference type="InterPro" id="IPR050792">
    <property type="entry name" value="ADP-ribosylglycohydrolase"/>
</dbReference>
<dbReference type="Pfam" id="PF03747">
    <property type="entry name" value="ADP_ribosyl_GH"/>
    <property type="match status" value="1"/>
</dbReference>
<dbReference type="RefSeq" id="WP_214056855.1">
    <property type="nucleotide sequence ID" value="NZ_BAAAHS010000011.1"/>
</dbReference>
<accession>A0ABX8EMH9</accession>
<evidence type="ECO:0000313" key="2">
    <source>
        <dbReference type="Proteomes" id="UP000679307"/>
    </source>
</evidence>
<dbReference type="PANTHER" id="PTHR16222:SF12">
    <property type="entry name" value="ADP-RIBOSYLGLYCOHYDROLASE-RELATED"/>
    <property type="match status" value="1"/>
</dbReference>
<keyword evidence="1" id="KW-0326">Glycosidase</keyword>
<dbReference type="InterPro" id="IPR036705">
    <property type="entry name" value="Ribosyl_crysJ1_sf"/>
</dbReference>
<keyword evidence="2" id="KW-1185">Reference proteome</keyword>
<evidence type="ECO:0000313" key="1">
    <source>
        <dbReference type="EMBL" id="QVT81484.1"/>
    </source>
</evidence>
<protein>
    <submittedName>
        <fullName evidence="1">ADP-ribosyl-[dinitrogen reductase] glycohydrolase</fullName>
        <ecNumber evidence="1">3.2.2.24</ecNumber>
    </submittedName>
</protein>
<reference evidence="1 2" key="1">
    <citation type="submission" date="2021-05" db="EMBL/GenBank/DDBJ databases">
        <title>Complete genome of Nocardioides aquaticus KCTC 9944T isolated from meromictic and hypersaline Ekho Lake, Antarctica.</title>
        <authorList>
            <person name="Hwang K."/>
            <person name="Kim K.M."/>
            <person name="Choe H."/>
        </authorList>
    </citation>
    <scope>NUCLEOTIDE SEQUENCE [LARGE SCALE GENOMIC DNA]</scope>
    <source>
        <strain evidence="1 2">KCTC 9944</strain>
    </source>
</reference>
<sequence length="486" mass="50639">MARRLTTAQHDRAAGVLLGQACGDALGVPYEFARPPGADELAEMKGGGLGDFAPGEWSDDTAMAGAIARVAATGVDLTLPASLDAVADGFLEWHASGPADIGIQTSAVLGATRRRLAGGGRPGSVMREEAARYAARNPRSAGNGALMRTAVVALAHLDDRERLARAARAVAELTHADPLAGDSCVLWCEAVRVAVLDGRLDVRAGLELLPADRREQWTGLLGEAEAGPASRFTPNGFTVTALQAAVAAISLTPVPDGPMSCLHLQDALHAAVRIGDDTDTVAAIAGGLLGARWGASAVPWRWRRAVHGWPGRDGRDLVTNACLAVAGGRADPKGWPVVEDVAYDEPASSRVVPHPFDEGVLLGTHRSRDHGADAVVSMCRVGRDQACFDGADVVVESRLMDSEDPAANPNLAFTLRDAADAVRGLRAEGKVVLLHCVAAQQRTPSVAVEYGVLLGHEVGEVRRAVVGALRSTRGYGLVWDAAGAVL</sequence>
<dbReference type="Proteomes" id="UP000679307">
    <property type="component" value="Chromosome"/>
</dbReference>
<dbReference type="EMBL" id="CP075371">
    <property type="protein sequence ID" value="QVT81484.1"/>
    <property type="molecule type" value="Genomic_DNA"/>
</dbReference>
<dbReference type="PANTHER" id="PTHR16222">
    <property type="entry name" value="ADP-RIBOSYLGLYCOHYDROLASE"/>
    <property type="match status" value="1"/>
</dbReference>
<dbReference type="Gene3D" id="1.10.4080.10">
    <property type="entry name" value="ADP-ribosylation/Crystallin J1"/>
    <property type="match status" value="1"/>
</dbReference>
<dbReference type="InterPro" id="IPR029021">
    <property type="entry name" value="Prot-tyrosine_phosphatase-like"/>
</dbReference>
<dbReference type="SUPFAM" id="SSF52799">
    <property type="entry name" value="(Phosphotyrosine protein) phosphatases II"/>
    <property type="match status" value="1"/>
</dbReference>
<dbReference type="GO" id="GO:0047407">
    <property type="term" value="F:ADP-ribosyl-[dinitrogen reductase] hydrolase activity"/>
    <property type="evidence" value="ECO:0007669"/>
    <property type="project" value="UniProtKB-EC"/>
</dbReference>
<name>A0ABX8EMH9_9ACTN</name>
<keyword evidence="1" id="KW-0378">Hydrolase</keyword>
<dbReference type="SUPFAM" id="SSF101478">
    <property type="entry name" value="ADP-ribosylglycohydrolase"/>
    <property type="match status" value="1"/>
</dbReference>